<comment type="similarity">
    <text evidence="8 9">Belongs to the TrpA family.</text>
</comment>
<dbReference type="AlphaFoldDB" id="A0AA37SR79"/>
<keyword evidence="11" id="KW-1185">Reference proteome</keyword>
<evidence type="ECO:0000256" key="1">
    <source>
        <dbReference type="ARBA" id="ARBA00004733"/>
    </source>
</evidence>
<dbReference type="Proteomes" id="UP001156666">
    <property type="component" value="Unassembled WGS sequence"/>
</dbReference>
<comment type="catalytic activity">
    <reaction evidence="7 8">
        <text>(1S,2R)-1-C-(indol-3-yl)glycerol 3-phosphate + L-serine = D-glyceraldehyde 3-phosphate + L-tryptophan + H2O</text>
        <dbReference type="Rhea" id="RHEA:10532"/>
        <dbReference type="ChEBI" id="CHEBI:15377"/>
        <dbReference type="ChEBI" id="CHEBI:33384"/>
        <dbReference type="ChEBI" id="CHEBI:57912"/>
        <dbReference type="ChEBI" id="CHEBI:58866"/>
        <dbReference type="ChEBI" id="CHEBI:59776"/>
        <dbReference type="EC" id="4.2.1.20"/>
    </reaction>
</comment>
<dbReference type="Pfam" id="PF00290">
    <property type="entry name" value="Trp_syntA"/>
    <property type="match status" value="1"/>
</dbReference>
<dbReference type="HAMAP" id="MF_00131">
    <property type="entry name" value="Trp_synth_alpha"/>
    <property type="match status" value="1"/>
</dbReference>
<dbReference type="Gene3D" id="3.20.20.70">
    <property type="entry name" value="Aldolase class I"/>
    <property type="match status" value="1"/>
</dbReference>
<dbReference type="EMBL" id="BSOH01000027">
    <property type="protein sequence ID" value="GLR19291.1"/>
    <property type="molecule type" value="Genomic_DNA"/>
</dbReference>
<comment type="function">
    <text evidence="8">The alpha subunit is responsible for the aldol cleavage of indoleglycerol phosphate to indole and glyceraldehyde 3-phosphate.</text>
</comment>
<dbReference type="EC" id="4.2.1.20" evidence="8"/>
<reference evidence="10" key="2">
    <citation type="submission" date="2023-01" db="EMBL/GenBank/DDBJ databases">
        <title>Draft genome sequence of Portibacter lacus strain NBRC 108769.</title>
        <authorList>
            <person name="Sun Q."/>
            <person name="Mori K."/>
        </authorList>
    </citation>
    <scope>NUCLEOTIDE SEQUENCE</scope>
    <source>
        <strain evidence="10">NBRC 108769</strain>
    </source>
</reference>
<protein>
    <recommendedName>
        <fullName evidence="8">Tryptophan synthase alpha chain</fullName>
        <ecNumber evidence="8">4.2.1.20</ecNumber>
    </recommendedName>
</protein>
<gene>
    <name evidence="8 10" type="primary">trpA</name>
    <name evidence="10" type="ORF">GCM10007940_39070</name>
</gene>
<feature type="active site" description="Proton acceptor" evidence="8">
    <location>
        <position position="57"/>
    </location>
</feature>
<feature type="active site" description="Proton acceptor" evidence="8">
    <location>
        <position position="46"/>
    </location>
</feature>
<evidence type="ECO:0000256" key="4">
    <source>
        <dbReference type="ARBA" id="ARBA00022822"/>
    </source>
</evidence>
<evidence type="ECO:0000256" key="6">
    <source>
        <dbReference type="ARBA" id="ARBA00023239"/>
    </source>
</evidence>
<evidence type="ECO:0000256" key="3">
    <source>
        <dbReference type="ARBA" id="ARBA00022605"/>
    </source>
</evidence>
<dbReference type="GO" id="GO:0004834">
    <property type="term" value="F:tryptophan synthase activity"/>
    <property type="evidence" value="ECO:0007669"/>
    <property type="project" value="UniProtKB-UniRule"/>
</dbReference>
<dbReference type="PANTHER" id="PTHR43406">
    <property type="entry name" value="TRYPTOPHAN SYNTHASE, ALPHA CHAIN"/>
    <property type="match status" value="1"/>
</dbReference>
<dbReference type="PROSITE" id="PS00167">
    <property type="entry name" value="TRP_SYNTHASE_ALPHA"/>
    <property type="match status" value="1"/>
</dbReference>
<dbReference type="InterPro" id="IPR002028">
    <property type="entry name" value="Trp_synthase_suA"/>
</dbReference>
<name>A0AA37SR79_9BACT</name>
<keyword evidence="6 8" id="KW-0456">Lyase</keyword>
<keyword evidence="4 8" id="KW-0822">Tryptophan biosynthesis</keyword>
<comment type="pathway">
    <text evidence="1 8">Amino-acid biosynthesis; L-tryptophan biosynthesis; L-tryptophan from chorismate: step 5/5.</text>
</comment>
<evidence type="ECO:0000256" key="9">
    <source>
        <dbReference type="RuleBase" id="RU003662"/>
    </source>
</evidence>
<evidence type="ECO:0000313" key="10">
    <source>
        <dbReference type="EMBL" id="GLR19291.1"/>
    </source>
</evidence>
<comment type="subunit">
    <text evidence="2 8">Tetramer of two alpha and two beta chains.</text>
</comment>
<evidence type="ECO:0000313" key="11">
    <source>
        <dbReference type="Proteomes" id="UP001156666"/>
    </source>
</evidence>
<dbReference type="InterPro" id="IPR013785">
    <property type="entry name" value="Aldolase_TIM"/>
</dbReference>
<sequence length="257" mass="28655">MNKKFENLFEDGKKLLSIYITAGYPSLNDTVPTLIALEKNGVDFVEIGMPYSDPMADGTTIQQSSEKAIKNGMHLDLLFSQIKEARKSVSIPFVYMGYLNQLMQYGLDKFCQACVDSGIDSLIIPDLPMEVYAEEHKAIFEKYNLGLSFLISPQSGEKRIKQADDLSYPFLYQVSSNAITGASSKISDVQLDYFKRIEEMKLKSPKMIGFGISNKETFDQACERASGAIIGSAFIKAVSQEGDLENNIGQFIKSIRE</sequence>
<dbReference type="SUPFAM" id="SSF51366">
    <property type="entry name" value="Ribulose-phoshate binding barrel"/>
    <property type="match status" value="1"/>
</dbReference>
<dbReference type="InterPro" id="IPR011060">
    <property type="entry name" value="RibuloseP-bd_barrel"/>
</dbReference>
<comment type="caution">
    <text evidence="10">The sequence shown here is derived from an EMBL/GenBank/DDBJ whole genome shotgun (WGS) entry which is preliminary data.</text>
</comment>
<dbReference type="GO" id="GO:0005829">
    <property type="term" value="C:cytosol"/>
    <property type="evidence" value="ECO:0007669"/>
    <property type="project" value="TreeGrafter"/>
</dbReference>
<organism evidence="10 11">
    <name type="scientific">Portibacter lacus</name>
    <dbReference type="NCBI Taxonomy" id="1099794"/>
    <lineage>
        <taxon>Bacteria</taxon>
        <taxon>Pseudomonadati</taxon>
        <taxon>Bacteroidota</taxon>
        <taxon>Saprospiria</taxon>
        <taxon>Saprospirales</taxon>
        <taxon>Haliscomenobacteraceae</taxon>
        <taxon>Portibacter</taxon>
    </lineage>
</organism>
<keyword evidence="5 8" id="KW-0057">Aromatic amino acid biosynthesis</keyword>
<accession>A0AA37SR79</accession>
<reference evidence="10" key="1">
    <citation type="journal article" date="2014" name="Int. J. Syst. Evol. Microbiol.">
        <title>Complete genome sequence of Corynebacterium casei LMG S-19264T (=DSM 44701T), isolated from a smear-ripened cheese.</title>
        <authorList>
            <consortium name="US DOE Joint Genome Institute (JGI-PGF)"/>
            <person name="Walter F."/>
            <person name="Albersmeier A."/>
            <person name="Kalinowski J."/>
            <person name="Ruckert C."/>
        </authorList>
    </citation>
    <scope>NUCLEOTIDE SEQUENCE</scope>
    <source>
        <strain evidence="10">NBRC 108769</strain>
    </source>
</reference>
<evidence type="ECO:0000256" key="7">
    <source>
        <dbReference type="ARBA" id="ARBA00049047"/>
    </source>
</evidence>
<keyword evidence="3 8" id="KW-0028">Amino-acid biosynthesis</keyword>
<dbReference type="CDD" id="cd04724">
    <property type="entry name" value="Tryptophan_synthase_alpha"/>
    <property type="match status" value="1"/>
</dbReference>
<evidence type="ECO:0000256" key="8">
    <source>
        <dbReference type="HAMAP-Rule" id="MF_00131"/>
    </source>
</evidence>
<evidence type="ECO:0000256" key="2">
    <source>
        <dbReference type="ARBA" id="ARBA00011270"/>
    </source>
</evidence>
<proteinExistence type="inferred from homology"/>
<dbReference type="RefSeq" id="WP_235292006.1">
    <property type="nucleotide sequence ID" value="NZ_BSOH01000027.1"/>
</dbReference>
<evidence type="ECO:0000256" key="5">
    <source>
        <dbReference type="ARBA" id="ARBA00023141"/>
    </source>
</evidence>
<dbReference type="InterPro" id="IPR018204">
    <property type="entry name" value="Trp_synthase_alpha_AS"/>
</dbReference>
<dbReference type="NCBIfam" id="TIGR00262">
    <property type="entry name" value="trpA"/>
    <property type="match status" value="1"/>
</dbReference>
<dbReference type="PANTHER" id="PTHR43406:SF1">
    <property type="entry name" value="TRYPTOPHAN SYNTHASE ALPHA CHAIN, CHLOROPLASTIC"/>
    <property type="match status" value="1"/>
</dbReference>